<feature type="compositionally biased region" description="Polar residues" evidence="8">
    <location>
        <begin position="39"/>
        <end position="49"/>
    </location>
</feature>
<dbReference type="InterPro" id="IPR015943">
    <property type="entry name" value="WD40/YVTN_repeat-like_dom_sf"/>
</dbReference>
<feature type="region of interest" description="Disordered" evidence="8">
    <location>
        <begin position="35"/>
        <end position="98"/>
    </location>
</feature>
<dbReference type="UniPathway" id="UPA00989"/>
<dbReference type="InterPro" id="IPR036322">
    <property type="entry name" value="WD40_repeat_dom_sf"/>
</dbReference>
<feature type="region of interest" description="Disordered" evidence="8">
    <location>
        <begin position="168"/>
        <end position="225"/>
    </location>
</feature>
<evidence type="ECO:0000256" key="6">
    <source>
        <dbReference type="HAMAP-Rule" id="MF_03056"/>
    </source>
</evidence>
<dbReference type="GO" id="GO:0005829">
    <property type="term" value="C:cytosol"/>
    <property type="evidence" value="ECO:0007669"/>
    <property type="project" value="TreeGrafter"/>
</dbReference>
<dbReference type="AlphaFoldDB" id="A0A433TJY2"/>
<evidence type="ECO:0000256" key="7">
    <source>
        <dbReference type="PROSITE-ProRule" id="PRU00221"/>
    </source>
</evidence>
<feature type="region of interest" description="Disordered" evidence="8">
    <location>
        <begin position="514"/>
        <end position="541"/>
    </location>
</feature>
<dbReference type="GO" id="GO:0106004">
    <property type="term" value="P:tRNA (guanine-N7)-methylation"/>
    <property type="evidence" value="ECO:0007669"/>
    <property type="project" value="UniProtKB-UniRule"/>
</dbReference>
<dbReference type="SMART" id="SM00320">
    <property type="entry name" value="WD40"/>
    <property type="match status" value="4"/>
</dbReference>
<keyword evidence="4 6" id="KW-0677">Repeat</keyword>
<dbReference type="InterPro" id="IPR028884">
    <property type="entry name" value="Trm82"/>
</dbReference>
<dbReference type="STRING" id="188477.A0A433TJY2"/>
<comment type="pathway">
    <text evidence="6">tRNA modification; N(7)-methylguanine-tRNA biosynthesis.</text>
</comment>
<feature type="compositionally biased region" description="Polar residues" evidence="8">
    <location>
        <begin position="188"/>
        <end position="199"/>
    </location>
</feature>
<dbReference type="HAMAP" id="MF_03056">
    <property type="entry name" value="TRM82"/>
    <property type="match status" value="1"/>
</dbReference>
<evidence type="ECO:0000256" key="4">
    <source>
        <dbReference type="ARBA" id="ARBA00022737"/>
    </source>
</evidence>
<dbReference type="Gene3D" id="2.130.10.10">
    <property type="entry name" value="YVTN repeat-like/Quinoprotein amine dehydrogenase"/>
    <property type="match status" value="2"/>
</dbReference>
<dbReference type="InterPro" id="IPR001680">
    <property type="entry name" value="WD40_rpt"/>
</dbReference>
<evidence type="ECO:0000256" key="5">
    <source>
        <dbReference type="ARBA" id="ARBA00023242"/>
    </source>
</evidence>
<feature type="compositionally biased region" description="Acidic residues" evidence="8">
    <location>
        <begin position="206"/>
        <end position="220"/>
    </location>
</feature>
<proteinExistence type="inferred from homology"/>
<dbReference type="EMBL" id="RQTK01000319">
    <property type="protein sequence ID" value="RUS81815.1"/>
    <property type="molecule type" value="Genomic_DNA"/>
</dbReference>
<feature type="repeat" description="WD" evidence="7">
    <location>
        <begin position="273"/>
        <end position="306"/>
    </location>
</feature>
<comment type="subcellular location">
    <subcellularLocation>
        <location evidence="1 6">Nucleus</location>
    </subcellularLocation>
</comment>
<comment type="similarity">
    <text evidence="6">Belongs to the WD repeat TRM82 family.</text>
</comment>
<feature type="region of interest" description="Disordered" evidence="8">
    <location>
        <begin position="329"/>
        <end position="352"/>
    </location>
</feature>
<dbReference type="OrthoDB" id="371245at2759"/>
<comment type="subunit">
    <text evidence="6">Forms a heterodimer with the catalytic subunit.</text>
</comment>
<evidence type="ECO:0000256" key="3">
    <source>
        <dbReference type="ARBA" id="ARBA00022694"/>
    </source>
</evidence>
<sequence length="541" mass="57272">MAAIIASTEFLLLTNGTDVGICHIRSPGEFRRVPVPSFRSVSRGDQVQASLPARRKGAPDGGSTDPTDGPTPEEDAALQSKVDAGQADSNKGSEDGQPNYIRAMAISHTGSHVAVCDDRKYLHVFSVDKDGKCDIVSSRCTARRCTDVCFSPDDSLVLVADKSGDAYSFPSLGQGQGHSRRDALGDSQGESASAGNSDGRTGAEGEGGDLQDGEGEDEDEKGGGEDGTLLLGHLSMLLGVMLVDGGTKVVTCDRDEKIRVSNFPDAYNIHAYCLGHTEFVIDLAYCDVNKILLSASGDCTVRAWSMGGIQICSKNVLEDLPKDIHTAQITGTDSRNGSHETNQHQTPDTKHRPSIRQISYCQECRLVFVALERSPAVLVYQLQVSPGCLHHVATLDGSSVTSSSAAVVNPGSEGSVVEGDAGPVVSVSVMGCRLWVLRQQANSLSLAAYTVSVEGEREVKILPVAAESTEAEVVKTVSEQTSFLTVDSGAEDLLPFLWKATFQEDFKLQANLKRGPKVEGSGDGGNGGVLDKKVKVGENGR</sequence>
<dbReference type="Proteomes" id="UP000271974">
    <property type="component" value="Unassembled WGS sequence"/>
</dbReference>
<dbReference type="PROSITE" id="PS50082">
    <property type="entry name" value="WD_REPEATS_2"/>
    <property type="match status" value="1"/>
</dbReference>
<dbReference type="PANTHER" id="PTHR16288:SF0">
    <property type="entry name" value="TRNA (GUANINE-N(7)-)-METHYLTRANSFERASE NON-CATALYTIC SUBUNIT WDR4"/>
    <property type="match status" value="1"/>
</dbReference>
<accession>A0A433TJY2</accession>
<feature type="compositionally biased region" description="Basic and acidic residues" evidence="8">
    <location>
        <begin position="530"/>
        <end position="541"/>
    </location>
</feature>
<dbReference type="GO" id="GO:0005634">
    <property type="term" value="C:nucleus"/>
    <property type="evidence" value="ECO:0007669"/>
    <property type="project" value="UniProtKB-SubCell"/>
</dbReference>
<reference evidence="9 10" key="1">
    <citation type="submission" date="2019-01" db="EMBL/GenBank/DDBJ databases">
        <title>A draft genome assembly of the solar-powered sea slug Elysia chlorotica.</title>
        <authorList>
            <person name="Cai H."/>
            <person name="Li Q."/>
            <person name="Fang X."/>
            <person name="Li J."/>
            <person name="Curtis N.E."/>
            <person name="Altenburger A."/>
            <person name="Shibata T."/>
            <person name="Feng M."/>
            <person name="Maeda T."/>
            <person name="Schwartz J.A."/>
            <person name="Shigenobu S."/>
            <person name="Lundholm N."/>
            <person name="Nishiyama T."/>
            <person name="Yang H."/>
            <person name="Hasebe M."/>
            <person name="Li S."/>
            <person name="Pierce S.K."/>
            <person name="Wang J."/>
        </authorList>
    </citation>
    <scope>NUCLEOTIDE SEQUENCE [LARGE SCALE GENOMIC DNA]</scope>
    <source>
        <strain evidence="9">EC2010</strain>
        <tissue evidence="9">Whole organism of an adult</tissue>
    </source>
</reference>
<evidence type="ECO:0000313" key="9">
    <source>
        <dbReference type="EMBL" id="RUS81815.1"/>
    </source>
</evidence>
<dbReference type="PANTHER" id="PTHR16288">
    <property type="entry name" value="WD40 REPEAT PROTEIN 4"/>
    <property type="match status" value="1"/>
</dbReference>
<organism evidence="9 10">
    <name type="scientific">Elysia chlorotica</name>
    <name type="common">Eastern emerald elysia</name>
    <name type="synonym">Sea slug</name>
    <dbReference type="NCBI Taxonomy" id="188477"/>
    <lineage>
        <taxon>Eukaryota</taxon>
        <taxon>Metazoa</taxon>
        <taxon>Spiralia</taxon>
        <taxon>Lophotrochozoa</taxon>
        <taxon>Mollusca</taxon>
        <taxon>Gastropoda</taxon>
        <taxon>Heterobranchia</taxon>
        <taxon>Euthyneura</taxon>
        <taxon>Panpulmonata</taxon>
        <taxon>Sacoglossa</taxon>
        <taxon>Placobranchoidea</taxon>
        <taxon>Plakobranchidae</taxon>
        <taxon>Elysia</taxon>
    </lineage>
</organism>
<comment type="function">
    <text evidence="6">Required for the formation of N(7)-methylguanine at position 46 (m7G46) in tRNA. In the complex, it is required to stabilize and induce conformational changes of the catalytic subunit.</text>
</comment>
<protein>
    <recommendedName>
        <fullName evidence="6">tRNA (guanine-N(7)-)-methyltransferase non-catalytic subunit</fullName>
    </recommendedName>
    <alternativeName>
        <fullName evidence="6">WD repeat-containing protein 4 homolog</fullName>
    </alternativeName>
</protein>
<keyword evidence="5 6" id="KW-0539">Nucleus</keyword>
<evidence type="ECO:0000256" key="2">
    <source>
        <dbReference type="ARBA" id="ARBA00022574"/>
    </source>
</evidence>
<keyword evidence="10" id="KW-1185">Reference proteome</keyword>
<dbReference type="GO" id="GO:0043527">
    <property type="term" value="C:tRNA methyltransferase complex"/>
    <property type="evidence" value="ECO:0007669"/>
    <property type="project" value="TreeGrafter"/>
</dbReference>
<evidence type="ECO:0000256" key="1">
    <source>
        <dbReference type="ARBA" id="ARBA00004123"/>
    </source>
</evidence>
<dbReference type="Pfam" id="PF00400">
    <property type="entry name" value="WD40"/>
    <property type="match status" value="1"/>
</dbReference>
<evidence type="ECO:0000256" key="8">
    <source>
        <dbReference type="SAM" id="MobiDB-lite"/>
    </source>
</evidence>
<keyword evidence="2 6" id="KW-0853">WD repeat</keyword>
<comment type="caution">
    <text evidence="9">The sequence shown here is derived from an EMBL/GenBank/DDBJ whole genome shotgun (WGS) entry which is preliminary data.</text>
</comment>
<name>A0A433TJY2_ELYCH</name>
<feature type="compositionally biased region" description="Basic and acidic residues" evidence="8">
    <location>
        <begin position="336"/>
        <end position="351"/>
    </location>
</feature>
<gene>
    <name evidence="9" type="ORF">EGW08_010407</name>
</gene>
<evidence type="ECO:0000313" key="10">
    <source>
        <dbReference type="Proteomes" id="UP000271974"/>
    </source>
</evidence>
<keyword evidence="3 6" id="KW-0819">tRNA processing</keyword>
<dbReference type="SUPFAM" id="SSF50978">
    <property type="entry name" value="WD40 repeat-like"/>
    <property type="match status" value="1"/>
</dbReference>